<dbReference type="AlphaFoldDB" id="A0A343SQN7"/>
<feature type="transmembrane region" description="Helical" evidence="18">
    <location>
        <begin position="266"/>
        <end position="289"/>
    </location>
</feature>
<dbReference type="EMBL" id="MF687349">
    <property type="protein sequence ID" value="AUR43929.1"/>
    <property type="molecule type" value="Genomic_DNA"/>
</dbReference>
<keyword evidence="13 18" id="KW-0520">NAD</keyword>
<dbReference type="InterPro" id="IPR050175">
    <property type="entry name" value="Complex_I_Subunit_2"/>
</dbReference>
<dbReference type="PANTHER" id="PTHR46552">
    <property type="entry name" value="NADH-UBIQUINONE OXIDOREDUCTASE CHAIN 2"/>
    <property type="match status" value="1"/>
</dbReference>
<feature type="transmembrane region" description="Helical" evidence="18">
    <location>
        <begin position="144"/>
        <end position="163"/>
    </location>
</feature>
<keyword evidence="6" id="KW-0813">Transport</keyword>
<evidence type="ECO:0000256" key="6">
    <source>
        <dbReference type="ARBA" id="ARBA00022448"/>
    </source>
</evidence>
<feature type="transmembrane region" description="Helical" evidence="18">
    <location>
        <begin position="59"/>
        <end position="82"/>
    </location>
</feature>
<evidence type="ECO:0000256" key="1">
    <source>
        <dbReference type="ARBA" id="ARBA00003257"/>
    </source>
</evidence>
<evidence type="ECO:0000256" key="9">
    <source>
        <dbReference type="ARBA" id="ARBA00022792"/>
    </source>
</evidence>
<evidence type="ECO:0000256" key="2">
    <source>
        <dbReference type="ARBA" id="ARBA00004448"/>
    </source>
</evidence>
<accession>A0A343SQN7</accession>
<keyword evidence="7 18" id="KW-0679">Respiratory chain</keyword>
<evidence type="ECO:0000256" key="13">
    <source>
        <dbReference type="ARBA" id="ARBA00023027"/>
    </source>
</evidence>
<proteinExistence type="inferred from homology"/>
<name>A0A343SQN7_9EUCA</name>
<dbReference type="GO" id="GO:0008137">
    <property type="term" value="F:NADH dehydrogenase (ubiquinone) activity"/>
    <property type="evidence" value="ECO:0007669"/>
    <property type="project" value="UniProtKB-EC"/>
</dbReference>
<dbReference type="PRINTS" id="PR01436">
    <property type="entry name" value="NADHDHGNASE2"/>
</dbReference>
<evidence type="ECO:0000256" key="3">
    <source>
        <dbReference type="ARBA" id="ARBA00007012"/>
    </source>
</evidence>
<evidence type="ECO:0000256" key="10">
    <source>
        <dbReference type="ARBA" id="ARBA00022967"/>
    </source>
</evidence>
<feature type="transmembrane region" description="Helical" evidence="18">
    <location>
        <begin position="88"/>
        <end position="107"/>
    </location>
</feature>
<keyword evidence="15 18" id="KW-0496">Mitochondrion</keyword>
<comment type="function">
    <text evidence="1">Core subunit of the mitochondrial membrane respiratory chain NADH dehydrogenase (Complex I) that is believed to belong to the minimal assembly required for catalysis. Complex I functions in the transfer of electrons from NADH to the respiratory chain. The immediate electron acceptor for the enzyme is believed to be ubiquinone.</text>
</comment>
<dbReference type="EC" id="7.1.1.2" evidence="4 18"/>
<dbReference type="Pfam" id="PF00361">
    <property type="entry name" value="Proton_antipo_M"/>
    <property type="match status" value="2"/>
</dbReference>
<evidence type="ECO:0000256" key="17">
    <source>
        <dbReference type="ARBA" id="ARBA00049551"/>
    </source>
</evidence>
<dbReference type="InterPro" id="IPR001750">
    <property type="entry name" value="ND/Mrp_TM"/>
</dbReference>
<evidence type="ECO:0000256" key="18">
    <source>
        <dbReference type="RuleBase" id="RU003403"/>
    </source>
</evidence>
<evidence type="ECO:0000259" key="19">
    <source>
        <dbReference type="Pfam" id="PF00361"/>
    </source>
</evidence>
<keyword evidence="16 18" id="KW-0472">Membrane</keyword>
<feature type="transmembrane region" description="Helical" evidence="18">
    <location>
        <begin position="310"/>
        <end position="329"/>
    </location>
</feature>
<comment type="subcellular location">
    <subcellularLocation>
        <location evidence="2 18">Mitochondrion inner membrane</location>
        <topology evidence="2 18">Multi-pass membrane protein</topology>
    </subcellularLocation>
</comment>
<gene>
    <name evidence="20" type="primary">ND2</name>
</gene>
<comment type="function">
    <text evidence="18">Core subunit of the mitochondrial membrane respiratory chain NADH dehydrogenase (Complex I) which catalyzes electron transfer from NADH through the respiratory chain, using ubiquinone as an electron acceptor. Essential for the catalytic activity and assembly of complex I.</text>
</comment>
<dbReference type="GO" id="GO:0006120">
    <property type="term" value="P:mitochondrial electron transport, NADH to ubiquinone"/>
    <property type="evidence" value="ECO:0007669"/>
    <property type="project" value="InterPro"/>
</dbReference>
<keyword evidence="12 18" id="KW-1133">Transmembrane helix</keyword>
<reference evidence="20" key="1">
    <citation type="journal article" date="2018" name="Conserv Genet Resour">
        <title>Characterization of the complete mitogenome for the freshwater shrimp Exopalaemon modestus.</title>
        <authorList>
            <person name="Wang Q."/>
            <person name="Feng R."/>
            <person name="Li L."/>
            <person name="Wang C."/>
            <person name="Zhu C."/>
        </authorList>
    </citation>
    <scope>NUCLEOTIDE SEQUENCE</scope>
</reference>
<keyword evidence="8 18" id="KW-0812">Transmembrane</keyword>
<feature type="transmembrane region" description="Helical" evidence="18">
    <location>
        <begin position="119"/>
        <end position="138"/>
    </location>
</feature>
<evidence type="ECO:0000256" key="16">
    <source>
        <dbReference type="ARBA" id="ARBA00023136"/>
    </source>
</evidence>
<evidence type="ECO:0000256" key="15">
    <source>
        <dbReference type="ARBA" id="ARBA00023128"/>
    </source>
</evidence>
<dbReference type="PANTHER" id="PTHR46552:SF1">
    <property type="entry name" value="NADH-UBIQUINONE OXIDOREDUCTASE CHAIN 2"/>
    <property type="match status" value="1"/>
</dbReference>
<keyword evidence="10 18" id="KW-1278">Translocase</keyword>
<evidence type="ECO:0000256" key="4">
    <source>
        <dbReference type="ARBA" id="ARBA00012944"/>
    </source>
</evidence>
<dbReference type="GO" id="GO:0005743">
    <property type="term" value="C:mitochondrial inner membrane"/>
    <property type="evidence" value="ECO:0007669"/>
    <property type="project" value="UniProtKB-SubCell"/>
</dbReference>
<evidence type="ECO:0000256" key="12">
    <source>
        <dbReference type="ARBA" id="ARBA00022989"/>
    </source>
</evidence>
<comment type="similarity">
    <text evidence="3 18">Belongs to the complex I subunit 2 family.</text>
</comment>
<feature type="domain" description="NADH:quinone oxidoreductase/Mrp antiporter transmembrane" evidence="19">
    <location>
        <begin position="88"/>
        <end position="279"/>
    </location>
</feature>
<geneLocation type="mitochondrion" evidence="20"/>
<comment type="catalytic activity">
    <reaction evidence="17 18">
        <text>a ubiquinone + NADH + 5 H(+)(in) = a ubiquinol + NAD(+) + 4 H(+)(out)</text>
        <dbReference type="Rhea" id="RHEA:29091"/>
        <dbReference type="Rhea" id="RHEA-COMP:9565"/>
        <dbReference type="Rhea" id="RHEA-COMP:9566"/>
        <dbReference type="ChEBI" id="CHEBI:15378"/>
        <dbReference type="ChEBI" id="CHEBI:16389"/>
        <dbReference type="ChEBI" id="CHEBI:17976"/>
        <dbReference type="ChEBI" id="CHEBI:57540"/>
        <dbReference type="ChEBI" id="CHEBI:57945"/>
        <dbReference type="EC" id="7.1.1.2"/>
    </reaction>
</comment>
<evidence type="ECO:0000256" key="7">
    <source>
        <dbReference type="ARBA" id="ARBA00022660"/>
    </source>
</evidence>
<evidence type="ECO:0000256" key="14">
    <source>
        <dbReference type="ARBA" id="ARBA00023075"/>
    </source>
</evidence>
<keyword evidence="9 18" id="KW-0999">Mitochondrion inner membrane</keyword>
<sequence>MLTMSPSLLMFSSTLVAGTVISISASSWFMAWLGLELNLLSFIPLIAPKHNTFSSEAAFKYFLIQALGSATLLASVTTMLVFTSTPKILIFCSLMLKMAAAPLHFWLPTIMQGMSWSNCIILMTFQKIAPLVLTSYILCDQISLMLIAVSILSALMGGLGGLNQTLLRKLMAFSSINHMAWMLAAMSSSTNLWVHYIFTYTVISLSLIMPLSYNQIFHIKQLANFSSSQFNKMLVFLSLFSLGGLPPFLGFLPKMMVITSLINQQFFVWSVILTMTALISLFYYVRLAITSITLMSPKTSREMKFSEQGLTKISLINFLPMLFPLMTFIPI</sequence>
<keyword evidence="14 18" id="KW-0830">Ubiquinone</keyword>
<feature type="transmembrane region" description="Helical" evidence="18">
    <location>
        <begin position="193"/>
        <end position="213"/>
    </location>
</feature>
<evidence type="ECO:0000313" key="20">
    <source>
        <dbReference type="EMBL" id="AUR43929.1"/>
    </source>
</evidence>
<feature type="transmembrane region" description="Helical" evidence="18">
    <location>
        <begin position="234"/>
        <end position="254"/>
    </location>
</feature>
<dbReference type="InterPro" id="IPR003917">
    <property type="entry name" value="NADH_UbQ_OxRdtase_chain2"/>
</dbReference>
<evidence type="ECO:0000256" key="5">
    <source>
        <dbReference type="ARBA" id="ARBA00021008"/>
    </source>
</evidence>
<organism evidence="20">
    <name type="scientific">Palaemon modestus</name>
    <dbReference type="NCBI Taxonomy" id="345840"/>
    <lineage>
        <taxon>Eukaryota</taxon>
        <taxon>Metazoa</taxon>
        <taxon>Ecdysozoa</taxon>
        <taxon>Arthropoda</taxon>
        <taxon>Crustacea</taxon>
        <taxon>Multicrustacea</taxon>
        <taxon>Malacostraca</taxon>
        <taxon>Eumalacostraca</taxon>
        <taxon>Eucarida</taxon>
        <taxon>Decapoda</taxon>
        <taxon>Pleocyemata</taxon>
        <taxon>Caridea</taxon>
        <taxon>Palaemonoidea</taxon>
        <taxon>Palaemonidae</taxon>
        <taxon>Palaemon</taxon>
    </lineage>
</organism>
<evidence type="ECO:0000256" key="8">
    <source>
        <dbReference type="ARBA" id="ARBA00022692"/>
    </source>
</evidence>
<feature type="domain" description="NADH:quinone oxidoreductase/Mrp antiporter transmembrane" evidence="19">
    <location>
        <begin position="25"/>
        <end position="85"/>
    </location>
</feature>
<evidence type="ECO:0000256" key="11">
    <source>
        <dbReference type="ARBA" id="ARBA00022982"/>
    </source>
</evidence>
<keyword evidence="11 18" id="KW-0249">Electron transport</keyword>
<protein>
    <recommendedName>
        <fullName evidence="5 18">NADH-ubiquinone oxidoreductase chain 2</fullName>
        <ecNumber evidence="4 18">7.1.1.2</ecNumber>
    </recommendedName>
</protein>